<dbReference type="CDD" id="cd04301">
    <property type="entry name" value="NAT_SF"/>
    <property type="match status" value="1"/>
</dbReference>
<reference evidence="4 5" key="1">
    <citation type="submission" date="2021-01" db="EMBL/GenBank/DDBJ databases">
        <title>Whole genome shotgun sequence of Catellatospora chokoriensis NBRC 107358.</title>
        <authorList>
            <person name="Komaki H."/>
            <person name="Tamura T."/>
        </authorList>
    </citation>
    <scope>NUCLEOTIDE SEQUENCE [LARGE SCALE GENOMIC DNA]</scope>
    <source>
        <strain evidence="4 5">NBRC 107358</strain>
    </source>
</reference>
<evidence type="ECO:0000313" key="5">
    <source>
        <dbReference type="Proteomes" id="UP000619293"/>
    </source>
</evidence>
<keyword evidence="1" id="KW-0808">Transferase</keyword>
<dbReference type="GO" id="GO:0016747">
    <property type="term" value="F:acyltransferase activity, transferring groups other than amino-acyl groups"/>
    <property type="evidence" value="ECO:0007669"/>
    <property type="project" value="InterPro"/>
</dbReference>
<accession>A0A8J3K4N3</accession>
<evidence type="ECO:0000313" key="4">
    <source>
        <dbReference type="EMBL" id="GIF92542.1"/>
    </source>
</evidence>
<dbReference type="PROSITE" id="PS51186">
    <property type="entry name" value="GNAT"/>
    <property type="match status" value="1"/>
</dbReference>
<evidence type="ECO:0000256" key="2">
    <source>
        <dbReference type="ARBA" id="ARBA00023315"/>
    </source>
</evidence>
<feature type="domain" description="N-acetyltransferase" evidence="3">
    <location>
        <begin position="11"/>
        <end position="161"/>
    </location>
</feature>
<dbReference type="Proteomes" id="UP000619293">
    <property type="component" value="Unassembled WGS sequence"/>
</dbReference>
<sequence>MRSILGAVTEIEIKPTRYGGSVARKLIAELMADLAERYGDSDATPIEAVEFDPPDGGFFVAYLDGSPVGCGGWRSWAGSEEIAEIKRVYTSATVRGKGVGRAIMAALESDARAHGRVRAILETGTAQPEAIALYHAIGYQLIDNFGHYRDEPGCRSFGRTL</sequence>
<organism evidence="4 5">
    <name type="scientific">Catellatospora chokoriensis</name>
    <dbReference type="NCBI Taxonomy" id="310353"/>
    <lineage>
        <taxon>Bacteria</taxon>
        <taxon>Bacillati</taxon>
        <taxon>Actinomycetota</taxon>
        <taxon>Actinomycetes</taxon>
        <taxon>Micromonosporales</taxon>
        <taxon>Micromonosporaceae</taxon>
        <taxon>Catellatospora</taxon>
    </lineage>
</organism>
<dbReference type="Pfam" id="PF00583">
    <property type="entry name" value="Acetyltransf_1"/>
    <property type="match status" value="1"/>
</dbReference>
<name>A0A8J3K4N3_9ACTN</name>
<evidence type="ECO:0000259" key="3">
    <source>
        <dbReference type="PROSITE" id="PS51186"/>
    </source>
</evidence>
<proteinExistence type="predicted"/>
<keyword evidence="5" id="KW-1185">Reference proteome</keyword>
<dbReference type="InterPro" id="IPR050832">
    <property type="entry name" value="Bact_Acetyltransf"/>
</dbReference>
<dbReference type="InterPro" id="IPR016181">
    <property type="entry name" value="Acyl_CoA_acyltransferase"/>
</dbReference>
<dbReference type="Gene3D" id="3.40.630.30">
    <property type="match status" value="1"/>
</dbReference>
<keyword evidence="2" id="KW-0012">Acyltransferase</keyword>
<dbReference type="InterPro" id="IPR000182">
    <property type="entry name" value="GNAT_dom"/>
</dbReference>
<comment type="caution">
    <text evidence="4">The sequence shown here is derived from an EMBL/GenBank/DDBJ whole genome shotgun (WGS) entry which is preliminary data.</text>
</comment>
<dbReference type="EMBL" id="BONG01000047">
    <property type="protein sequence ID" value="GIF92542.1"/>
    <property type="molecule type" value="Genomic_DNA"/>
</dbReference>
<dbReference type="AlphaFoldDB" id="A0A8J3K4N3"/>
<evidence type="ECO:0000256" key="1">
    <source>
        <dbReference type="ARBA" id="ARBA00022679"/>
    </source>
</evidence>
<dbReference type="PANTHER" id="PTHR43877:SF2">
    <property type="entry name" value="AMINOALKYLPHOSPHONATE N-ACETYLTRANSFERASE-RELATED"/>
    <property type="match status" value="1"/>
</dbReference>
<gene>
    <name evidence="4" type="ORF">Cch02nite_59860</name>
</gene>
<dbReference type="PANTHER" id="PTHR43877">
    <property type="entry name" value="AMINOALKYLPHOSPHONATE N-ACETYLTRANSFERASE-RELATED-RELATED"/>
    <property type="match status" value="1"/>
</dbReference>
<dbReference type="SUPFAM" id="SSF55729">
    <property type="entry name" value="Acyl-CoA N-acyltransferases (Nat)"/>
    <property type="match status" value="1"/>
</dbReference>
<protein>
    <submittedName>
        <fullName evidence="4">N-acetyltransferase</fullName>
    </submittedName>
</protein>